<comment type="cofactor">
    <cofactor evidence="1">
        <name>heme b</name>
        <dbReference type="ChEBI" id="CHEBI:60344"/>
    </cofactor>
</comment>
<dbReference type="GO" id="GO:0020037">
    <property type="term" value="F:heme binding"/>
    <property type="evidence" value="ECO:0007669"/>
    <property type="project" value="InterPro"/>
</dbReference>
<name>A0A1W2H8W0_9BACT</name>
<dbReference type="Proteomes" id="UP000192333">
    <property type="component" value="Chromosome I"/>
</dbReference>
<organism evidence="9 10">
    <name type="scientific">Aquiflexum balticum DSM 16537</name>
    <dbReference type="NCBI Taxonomy" id="758820"/>
    <lineage>
        <taxon>Bacteria</taxon>
        <taxon>Pseudomonadati</taxon>
        <taxon>Bacteroidota</taxon>
        <taxon>Cytophagia</taxon>
        <taxon>Cytophagales</taxon>
        <taxon>Cyclobacteriaceae</taxon>
        <taxon>Aquiflexum</taxon>
    </lineage>
</organism>
<dbReference type="Pfam" id="PF21105">
    <property type="entry name" value="DyP_N"/>
    <property type="match status" value="1"/>
</dbReference>
<dbReference type="PROSITE" id="PS51404">
    <property type="entry name" value="DYP_PEROXIDASE"/>
    <property type="match status" value="1"/>
</dbReference>
<sequence>MKNDMDTILEFDDIQGYVIRGYARFTFSRFYYLKITEPKKTRNWLRTIWPSLTNSVHIHNKENLPEKGLNIAFTSKGLDVLGLDEGNIAAFSREFRQGMATEHRSRLLGDFDSSAPENWRWGGYNNEPIHICLLVFGSQDDIAKAYYAEMESQFESAGLEQILRIDGLTLPQNKEHFGFRDGISQPIIKDSGRSGPKDDIVEPGEFIMGYKNNYGVFPDTPLIQSDQGDLNLLPTDAGGSGKKDIGRNGTYLVMRQLEQDVAAFWEFMNEKTKNHDGSINELESLKLAAKMMGRWQNGAPVTKYPDADPGELSDDNDFGYAKNDQEGLKCPYGSHLRRSNPRDSFEDMGIKESILLSNRHRIIRRARLYGDPIEGSPTAHKPNGEVGLIFACFNVDISRQYEFVQYSWGNSKKVKQLYNDPDPIIGTKEKTELDEEQNFTIQGNPVNQTIKGLQRFVTVRGGAYFFFPSINAVRYLSTLD</sequence>
<keyword evidence="3" id="KW-0349">Heme</keyword>
<keyword evidence="6" id="KW-0408">Iron</keyword>
<dbReference type="AlphaFoldDB" id="A0A1W2H8W0"/>
<proteinExistence type="inferred from homology"/>
<evidence type="ECO:0000313" key="9">
    <source>
        <dbReference type="EMBL" id="SMD45036.1"/>
    </source>
</evidence>
<evidence type="ECO:0000256" key="4">
    <source>
        <dbReference type="ARBA" id="ARBA00022723"/>
    </source>
</evidence>
<evidence type="ECO:0000256" key="3">
    <source>
        <dbReference type="ARBA" id="ARBA00022617"/>
    </source>
</evidence>
<evidence type="ECO:0000256" key="5">
    <source>
        <dbReference type="ARBA" id="ARBA00023002"/>
    </source>
</evidence>
<keyword evidence="10" id="KW-1185">Reference proteome</keyword>
<evidence type="ECO:0000256" key="6">
    <source>
        <dbReference type="ARBA" id="ARBA00023004"/>
    </source>
</evidence>
<dbReference type="InterPro" id="IPR006314">
    <property type="entry name" value="Dyp_peroxidase"/>
</dbReference>
<dbReference type="PANTHER" id="PTHR30521:SF4">
    <property type="entry name" value="DEFERROCHELATASE"/>
    <property type="match status" value="1"/>
</dbReference>
<evidence type="ECO:0000256" key="7">
    <source>
        <dbReference type="ARBA" id="ARBA00025737"/>
    </source>
</evidence>
<dbReference type="NCBIfam" id="TIGR01413">
    <property type="entry name" value="Dyp_perox_fam"/>
    <property type="match status" value="1"/>
</dbReference>
<comment type="similarity">
    <text evidence="7">Belongs to the DyP-type peroxidase family.</text>
</comment>
<dbReference type="STRING" id="758820.SAMN00777080_3677"/>
<reference evidence="10" key="1">
    <citation type="submission" date="2017-04" db="EMBL/GenBank/DDBJ databases">
        <authorList>
            <person name="Varghese N."/>
            <person name="Submissions S."/>
        </authorList>
    </citation>
    <scope>NUCLEOTIDE SEQUENCE [LARGE SCALE GENOMIC DNA]</scope>
    <source>
        <strain evidence="10">DSM 16537</strain>
    </source>
</reference>
<evidence type="ECO:0000256" key="2">
    <source>
        <dbReference type="ARBA" id="ARBA00022559"/>
    </source>
</evidence>
<dbReference type="PANTHER" id="PTHR30521">
    <property type="entry name" value="DEFERROCHELATASE/PEROXIDASE"/>
    <property type="match status" value="1"/>
</dbReference>
<evidence type="ECO:0000313" key="10">
    <source>
        <dbReference type="Proteomes" id="UP000192333"/>
    </source>
</evidence>
<dbReference type="InterPro" id="IPR011008">
    <property type="entry name" value="Dimeric_a/b-barrel"/>
</dbReference>
<protein>
    <submittedName>
        <fullName evidence="9">Dyp-type peroxidase family</fullName>
    </submittedName>
</protein>
<dbReference type="GO" id="GO:0004601">
    <property type="term" value="F:peroxidase activity"/>
    <property type="evidence" value="ECO:0007669"/>
    <property type="project" value="UniProtKB-KW"/>
</dbReference>
<dbReference type="InterPro" id="IPR049509">
    <property type="entry name" value="DyP_N"/>
</dbReference>
<keyword evidence="4" id="KW-0479">Metal-binding</keyword>
<keyword evidence="5" id="KW-0560">Oxidoreductase</keyword>
<evidence type="ECO:0000256" key="1">
    <source>
        <dbReference type="ARBA" id="ARBA00001970"/>
    </source>
</evidence>
<evidence type="ECO:0000259" key="8">
    <source>
        <dbReference type="Pfam" id="PF21105"/>
    </source>
</evidence>
<dbReference type="GO" id="GO:0046872">
    <property type="term" value="F:metal ion binding"/>
    <property type="evidence" value="ECO:0007669"/>
    <property type="project" value="UniProtKB-KW"/>
</dbReference>
<feature type="domain" description="DyP dimeric alpha+beta barrel" evidence="8">
    <location>
        <begin position="13"/>
        <end position="167"/>
    </location>
</feature>
<dbReference type="GO" id="GO:0005829">
    <property type="term" value="C:cytosol"/>
    <property type="evidence" value="ECO:0007669"/>
    <property type="project" value="TreeGrafter"/>
</dbReference>
<dbReference type="SUPFAM" id="SSF54909">
    <property type="entry name" value="Dimeric alpha+beta barrel"/>
    <property type="match status" value="1"/>
</dbReference>
<accession>A0A1W2H8W0</accession>
<keyword evidence="2 9" id="KW-0575">Peroxidase</keyword>
<dbReference type="OrthoDB" id="9781066at2"/>
<dbReference type="RefSeq" id="WP_084121796.1">
    <property type="nucleotide sequence ID" value="NZ_LT838813.1"/>
</dbReference>
<gene>
    <name evidence="9" type="ORF">SAMN00777080_3677</name>
</gene>
<dbReference type="EMBL" id="LT838813">
    <property type="protein sequence ID" value="SMD45036.1"/>
    <property type="molecule type" value="Genomic_DNA"/>
</dbReference>